<comment type="similarity">
    <text evidence="2 13">Belongs to the ATPase B chain family.</text>
</comment>
<dbReference type="AlphaFoldDB" id="A0A160P7Z1"/>
<evidence type="ECO:0000256" key="1">
    <source>
        <dbReference type="ARBA" id="ARBA00004162"/>
    </source>
</evidence>
<dbReference type="GO" id="GO:0015986">
    <property type="term" value="P:proton motive force-driven ATP synthesis"/>
    <property type="evidence" value="ECO:0007669"/>
    <property type="project" value="InterPro"/>
</dbReference>
<dbReference type="GO" id="GO:0016787">
    <property type="term" value="F:hydrolase activity"/>
    <property type="evidence" value="ECO:0007669"/>
    <property type="project" value="UniProtKB-KW"/>
</dbReference>
<sequence length="188" mass="20140">MARRARAGQLHCPGSRKGTPRRQVECAHDPRQQADLPHRPGSPEPGLGRAHPRCHPLRPDLPDPGQGILPKINRTLAEREDAIDGGTDRADGLRAEATAVREQYEAELAEARHDAARIRSQATEEGSKAIAAARAEGIAERDGILAAGHQQIAAERETAERELAGDVDSWAHALAGRIVGEPVGAQRA</sequence>
<feature type="compositionally biased region" description="Basic and acidic residues" evidence="15">
    <location>
        <begin position="22"/>
        <end position="38"/>
    </location>
</feature>
<evidence type="ECO:0000256" key="14">
    <source>
        <dbReference type="SAM" id="Coils"/>
    </source>
</evidence>
<keyword evidence="9" id="KW-0472">Membrane</keyword>
<dbReference type="CDD" id="cd06503">
    <property type="entry name" value="ATP-synt_Fo_b"/>
    <property type="match status" value="1"/>
</dbReference>
<keyword evidence="14" id="KW-0175">Coiled coil</keyword>
<name>A0A160P7Z1_STRLU</name>
<evidence type="ECO:0000256" key="7">
    <source>
        <dbReference type="ARBA" id="ARBA00022989"/>
    </source>
</evidence>
<reference evidence="16 17" key="1">
    <citation type="journal article" date="2016" name="Genome Announc.">
        <title>Complete Genome Sequence of Thiostrepton-Producing Streptomyces laurentii ATCC 31255.</title>
        <authorList>
            <person name="Doi K."/>
            <person name="Fujino Y."/>
            <person name="Nagayoshi Y."/>
            <person name="Ohshima T."/>
            <person name="Ogata S."/>
        </authorList>
    </citation>
    <scope>NUCLEOTIDE SEQUENCE [LARGE SCALE GENOMIC DNA]</scope>
    <source>
        <strain evidence="16 17">ATCC 31255</strain>
    </source>
</reference>
<dbReference type="PANTHER" id="PTHR33445">
    <property type="entry name" value="ATP SYNTHASE SUBUNIT B', CHLOROPLASTIC"/>
    <property type="match status" value="1"/>
</dbReference>
<evidence type="ECO:0000256" key="6">
    <source>
        <dbReference type="ARBA" id="ARBA00022781"/>
    </source>
</evidence>
<keyword evidence="6 13" id="KW-0375">Hydrogen ion transport</keyword>
<protein>
    <submittedName>
        <fullName evidence="16">ATP synthase B chain</fullName>
        <ecNumber evidence="16">3.6.3.14</ecNumber>
    </submittedName>
</protein>
<keyword evidence="16" id="KW-0378">Hydrolase</keyword>
<evidence type="ECO:0000256" key="9">
    <source>
        <dbReference type="ARBA" id="ARBA00023136"/>
    </source>
</evidence>
<dbReference type="SUPFAM" id="SSF81573">
    <property type="entry name" value="F1F0 ATP synthase subunit B, membrane domain"/>
    <property type="match status" value="1"/>
</dbReference>
<evidence type="ECO:0000256" key="4">
    <source>
        <dbReference type="ARBA" id="ARBA00022547"/>
    </source>
</evidence>
<dbReference type="InterPro" id="IPR050059">
    <property type="entry name" value="ATP_synthase_B_chain"/>
</dbReference>
<dbReference type="Proteomes" id="UP000217676">
    <property type="component" value="Chromosome"/>
</dbReference>
<keyword evidence="7" id="KW-1133">Transmembrane helix</keyword>
<comment type="subunit">
    <text evidence="12">F-type ATPases have 2 components, F(1) - the catalytic core - and F(0) - the membrane proton channel. F(1) has five subunits: alpha(3), beta(3), gamma(1), delta(1), epsilon(1). F(0) has three main subunits: a(1), b(2) and c(10-14). The alpha and beta chains form an alternating ring which encloses part of the gamma chain. F(1) is attached to F(0) by a central stalk formed by the gamma and epsilon chains, while a peripheral stalk is formed by the delta and b chains.</text>
</comment>
<keyword evidence="17" id="KW-1185">Reference proteome</keyword>
<evidence type="ECO:0000256" key="13">
    <source>
        <dbReference type="RuleBase" id="RU003848"/>
    </source>
</evidence>
<dbReference type="GO" id="GO:0045259">
    <property type="term" value="C:proton-transporting ATP synthase complex"/>
    <property type="evidence" value="ECO:0007669"/>
    <property type="project" value="UniProtKB-KW"/>
</dbReference>
<dbReference type="GO" id="GO:0046961">
    <property type="term" value="F:proton-transporting ATPase activity, rotational mechanism"/>
    <property type="evidence" value="ECO:0007669"/>
    <property type="project" value="TreeGrafter"/>
</dbReference>
<keyword evidence="10" id="KW-0066">ATP synthesis</keyword>
<keyword evidence="8 13" id="KW-0406">Ion transport</keyword>
<gene>
    <name evidence="16" type="ORF">SLA_6373</name>
</gene>
<evidence type="ECO:0000313" key="16">
    <source>
        <dbReference type="EMBL" id="BAU87241.1"/>
    </source>
</evidence>
<proteinExistence type="inferred from homology"/>
<evidence type="ECO:0000256" key="15">
    <source>
        <dbReference type="SAM" id="MobiDB-lite"/>
    </source>
</evidence>
<keyword evidence="5 13" id="KW-0812">Transmembrane</keyword>
<evidence type="ECO:0000256" key="2">
    <source>
        <dbReference type="ARBA" id="ARBA00005513"/>
    </source>
</evidence>
<dbReference type="InterPro" id="IPR028987">
    <property type="entry name" value="ATP_synth_B-like_membr_sf"/>
</dbReference>
<dbReference type="Gene3D" id="1.20.5.620">
    <property type="entry name" value="F1F0 ATP synthase subunit B, membrane domain"/>
    <property type="match status" value="1"/>
</dbReference>
<comment type="subcellular location">
    <subcellularLocation>
        <location evidence="1">Cell membrane</location>
        <topology evidence="1">Single-pass membrane protein</topology>
    </subcellularLocation>
</comment>
<dbReference type="Pfam" id="PF00430">
    <property type="entry name" value="ATP-synt_B"/>
    <property type="match status" value="1"/>
</dbReference>
<evidence type="ECO:0000256" key="3">
    <source>
        <dbReference type="ARBA" id="ARBA00022448"/>
    </source>
</evidence>
<keyword evidence="4 13" id="KW-0138">CF(0)</keyword>
<dbReference type="EMBL" id="AP017424">
    <property type="protein sequence ID" value="BAU87241.1"/>
    <property type="molecule type" value="Genomic_DNA"/>
</dbReference>
<organism evidence="16 17">
    <name type="scientific">Streptomyces laurentii</name>
    <dbReference type="NCBI Taxonomy" id="39478"/>
    <lineage>
        <taxon>Bacteria</taxon>
        <taxon>Bacillati</taxon>
        <taxon>Actinomycetota</taxon>
        <taxon>Actinomycetes</taxon>
        <taxon>Kitasatosporales</taxon>
        <taxon>Streptomycetaceae</taxon>
        <taxon>Streptomyces</taxon>
    </lineage>
</organism>
<evidence type="ECO:0000256" key="8">
    <source>
        <dbReference type="ARBA" id="ARBA00023065"/>
    </source>
</evidence>
<keyword evidence="3 13" id="KW-0813">Transport</keyword>
<evidence type="ECO:0000256" key="10">
    <source>
        <dbReference type="ARBA" id="ARBA00023310"/>
    </source>
</evidence>
<dbReference type="KEGG" id="slau:SLA_6373"/>
<comment type="function">
    <text evidence="11">F(1)F(0) ATP synthase produces ATP from ADP in the presence of a proton or sodium gradient. F-type ATPases consist of two structural domains, F(1) containing the extramembraneous catalytic core and F(0) containing the membrane proton channel, linked together by a central stalk and a peripheral stalk. During catalysis, ATP synthesis in the catalytic domain of F(1) is coupled via a rotary mechanism of the central stalk subunits to proton translocation.</text>
</comment>
<evidence type="ECO:0000256" key="12">
    <source>
        <dbReference type="ARBA" id="ARBA00025830"/>
    </source>
</evidence>
<accession>A0A160P7Z1</accession>
<dbReference type="PANTHER" id="PTHR33445:SF1">
    <property type="entry name" value="ATP SYNTHASE SUBUNIT B"/>
    <property type="match status" value="1"/>
</dbReference>
<dbReference type="GO" id="GO:0005886">
    <property type="term" value="C:plasma membrane"/>
    <property type="evidence" value="ECO:0007669"/>
    <property type="project" value="UniProtKB-SubCell"/>
</dbReference>
<evidence type="ECO:0000256" key="5">
    <source>
        <dbReference type="ARBA" id="ARBA00022692"/>
    </source>
</evidence>
<dbReference type="InterPro" id="IPR002146">
    <property type="entry name" value="ATP_synth_b/b'su_bac/chlpt"/>
</dbReference>
<evidence type="ECO:0000256" key="11">
    <source>
        <dbReference type="ARBA" id="ARBA00025198"/>
    </source>
</evidence>
<dbReference type="EC" id="3.6.3.14" evidence="16"/>
<feature type="compositionally biased region" description="Basic and acidic residues" evidence="15">
    <location>
        <begin position="76"/>
        <end position="91"/>
    </location>
</feature>
<feature type="coiled-coil region" evidence="14">
    <location>
        <begin position="94"/>
        <end position="121"/>
    </location>
</feature>
<feature type="region of interest" description="Disordered" evidence="15">
    <location>
        <begin position="1"/>
        <end position="91"/>
    </location>
</feature>
<evidence type="ECO:0000313" key="17">
    <source>
        <dbReference type="Proteomes" id="UP000217676"/>
    </source>
</evidence>